<comment type="caution">
    <text evidence="5">The sequence shown here is derived from an EMBL/GenBank/DDBJ whole genome shotgun (WGS) entry which is preliminary data.</text>
</comment>
<keyword evidence="6" id="KW-1185">Reference proteome</keyword>
<evidence type="ECO:0000313" key="5">
    <source>
        <dbReference type="EMBL" id="TKA76709.1"/>
    </source>
</evidence>
<dbReference type="InterPro" id="IPR016084">
    <property type="entry name" value="Haem_Oase-like_multi-hlx"/>
</dbReference>
<dbReference type="EMBL" id="NAJQ01000155">
    <property type="protein sequence ID" value="TKA76709.1"/>
    <property type="molecule type" value="Genomic_DNA"/>
</dbReference>
<dbReference type="GO" id="GO:0006788">
    <property type="term" value="P:heme oxidation"/>
    <property type="evidence" value="ECO:0007669"/>
    <property type="project" value="InterPro"/>
</dbReference>
<dbReference type="InterPro" id="IPR002051">
    <property type="entry name" value="Haem_Oase"/>
</dbReference>
<proteinExistence type="predicted"/>
<dbReference type="PANTHER" id="PTHR10720">
    <property type="entry name" value="HEME OXYGENASE"/>
    <property type="match status" value="1"/>
</dbReference>
<gene>
    <name evidence="5" type="ORF">B0A55_03934</name>
</gene>
<accession>A0A4V5NJB3</accession>
<dbReference type="STRING" id="329884.A0A4V5NJB3"/>
<sequence length="479" mass="54372">MPDRYPTPDSTPPTPALTPDPFTAQSSVPTEINIATRKQHTELNRLIVKRLSLALPARPWVGRSDKSPALLAQGIAAFAQIYFEFESAWSAIEWSEKKDEDGKMVEWLANLRPQGVERTPRLRSDLRRLRSGTAPGVGCREPVANLRLSERPHILIAYGWVMYMAIFSGGRWIRQQLADAGPEFELAFLSFDGNEDGEDIKGVFKARLARAEGLLTPQERREVVEEAQRLFDHQVLDIMEASPLLGVPPEVRVIIYEYAFILPHTIILLVRQDGPHIDFDQKYDVRKALAATTATCKQMRQEATPAFFSGHTFHFCVSHLLDPHSPKSQVREFLARSRSMVLRGWVHQLGPLADHLRSVEFHLGKYVMQDMEPREMYHLFDRFGAIFRGTKTKVVLKQEIIWAVGIRRGRCTRRESDVAFELAIVPGDVEGNKRAVTKALEQQRAVITGKDAAEIEDAEMLYWRLDSVLDGLQEAMRLA</sequence>
<dbReference type="Pfam" id="PF01126">
    <property type="entry name" value="Heme_oxygenase"/>
    <property type="match status" value="1"/>
</dbReference>
<keyword evidence="1" id="KW-0349">Heme</keyword>
<dbReference type="Proteomes" id="UP000309340">
    <property type="component" value="Unassembled WGS sequence"/>
</dbReference>
<dbReference type="PANTHER" id="PTHR10720:SF0">
    <property type="entry name" value="HEME OXYGENASE"/>
    <property type="match status" value="1"/>
</dbReference>
<evidence type="ECO:0000256" key="2">
    <source>
        <dbReference type="ARBA" id="ARBA00022723"/>
    </source>
</evidence>
<protein>
    <submittedName>
        <fullName evidence="5">Uncharacterized protein</fullName>
    </submittedName>
</protein>
<dbReference type="InterPro" id="IPR016053">
    <property type="entry name" value="Haem_Oase-like"/>
</dbReference>
<evidence type="ECO:0000256" key="4">
    <source>
        <dbReference type="SAM" id="MobiDB-lite"/>
    </source>
</evidence>
<organism evidence="5 6">
    <name type="scientific">Friedmanniomyces simplex</name>
    <dbReference type="NCBI Taxonomy" id="329884"/>
    <lineage>
        <taxon>Eukaryota</taxon>
        <taxon>Fungi</taxon>
        <taxon>Dikarya</taxon>
        <taxon>Ascomycota</taxon>
        <taxon>Pezizomycotina</taxon>
        <taxon>Dothideomycetes</taxon>
        <taxon>Dothideomycetidae</taxon>
        <taxon>Mycosphaerellales</taxon>
        <taxon>Teratosphaeriaceae</taxon>
        <taxon>Friedmanniomyces</taxon>
    </lineage>
</organism>
<keyword evidence="3" id="KW-0408">Iron</keyword>
<evidence type="ECO:0000256" key="1">
    <source>
        <dbReference type="ARBA" id="ARBA00022617"/>
    </source>
</evidence>
<dbReference type="GO" id="GO:0046872">
    <property type="term" value="F:metal ion binding"/>
    <property type="evidence" value="ECO:0007669"/>
    <property type="project" value="UniProtKB-KW"/>
</dbReference>
<dbReference type="CDD" id="cd19165">
    <property type="entry name" value="HemeO"/>
    <property type="match status" value="1"/>
</dbReference>
<evidence type="ECO:0000256" key="3">
    <source>
        <dbReference type="ARBA" id="ARBA00023004"/>
    </source>
</evidence>
<dbReference type="AlphaFoldDB" id="A0A4V5NJB3"/>
<evidence type="ECO:0000313" key="6">
    <source>
        <dbReference type="Proteomes" id="UP000309340"/>
    </source>
</evidence>
<dbReference type="SUPFAM" id="SSF48613">
    <property type="entry name" value="Heme oxygenase-like"/>
    <property type="match status" value="1"/>
</dbReference>
<feature type="compositionally biased region" description="Pro residues" evidence="4">
    <location>
        <begin position="9"/>
        <end position="18"/>
    </location>
</feature>
<dbReference type="OrthoDB" id="652091at2759"/>
<feature type="region of interest" description="Disordered" evidence="4">
    <location>
        <begin position="1"/>
        <end position="22"/>
    </location>
</feature>
<keyword evidence="2" id="KW-0479">Metal-binding</keyword>
<dbReference type="GO" id="GO:0004392">
    <property type="term" value="F:heme oxygenase (decyclizing) activity"/>
    <property type="evidence" value="ECO:0007669"/>
    <property type="project" value="InterPro"/>
</dbReference>
<dbReference type="Gene3D" id="1.20.910.10">
    <property type="entry name" value="Heme oxygenase-like"/>
    <property type="match status" value="1"/>
</dbReference>
<reference evidence="5 6" key="1">
    <citation type="submission" date="2017-03" db="EMBL/GenBank/DDBJ databases">
        <title>Genomes of endolithic fungi from Antarctica.</title>
        <authorList>
            <person name="Coleine C."/>
            <person name="Masonjones S."/>
            <person name="Stajich J.E."/>
        </authorList>
    </citation>
    <scope>NUCLEOTIDE SEQUENCE [LARGE SCALE GENOMIC DNA]</scope>
    <source>
        <strain evidence="5 6">CCFEE 5184</strain>
    </source>
</reference>
<name>A0A4V5NJB3_9PEZI</name>